<accession>A0ABS4GIF9</accession>
<reference evidence="2 3" key="1">
    <citation type="submission" date="2021-03" db="EMBL/GenBank/DDBJ databases">
        <title>Genomic Encyclopedia of Type Strains, Phase IV (KMG-IV): sequencing the most valuable type-strain genomes for metagenomic binning, comparative biology and taxonomic classification.</title>
        <authorList>
            <person name="Goeker M."/>
        </authorList>
    </citation>
    <scope>NUCLEOTIDE SEQUENCE [LARGE SCALE GENOMIC DNA]</scope>
    <source>
        <strain evidence="2 3">DSM 24004</strain>
    </source>
</reference>
<keyword evidence="3" id="KW-1185">Reference proteome</keyword>
<protein>
    <submittedName>
        <fullName evidence="2">Type II secretory pathway pseudopilin PulG</fullName>
    </submittedName>
</protein>
<organism evidence="2 3">
    <name type="scientific">Sedimentibacter acidaminivorans</name>
    <dbReference type="NCBI Taxonomy" id="913099"/>
    <lineage>
        <taxon>Bacteria</taxon>
        <taxon>Bacillati</taxon>
        <taxon>Bacillota</taxon>
        <taxon>Tissierellia</taxon>
        <taxon>Sedimentibacter</taxon>
    </lineage>
</organism>
<dbReference type="Proteomes" id="UP001519342">
    <property type="component" value="Unassembled WGS sequence"/>
</dbReference>
<proteinExistence type="predicted"/>
<keyword evidence="1" id="KW-1133">Transmembrane helix</keyword>
<evidence type="ECO:0000313" key="3">
    <source>
        <dbReference type="Proteomes" id="UP001519342"/>
    </source>
</evidence>
<keyword evidence="1" id="KW-0812">Transmembrane</keyword>
<name>A0ABS4GIF9_9FIRM</name>
<gene>
    <name evidence="2" type="ORF">J2Z76_003224</name>
</gene>
<keyword evidence="1" id="KW-0472">Membrane</keyword>
<dbReference type="RefSeq" id="WP_209513035.1">
    <property type="nucleotide sequence ID" value="NZ_JAGGKS010000012.1"/>
</dbReference>
<evidence type="ECO:0000256" key="1">
    <source>
        <dbReference type="SAM" id="Phobius"/>
    </source>
</evidence>
<sequence length="137" mass="15880">MKRLFGIDGLTIVEIIISLAILGIVICPLMSMFIFSQKLNNESEIEYKSILQAQNYMEEIQAMDTLDTTNYQFNSENDYYKRIINESVNNYSTEIIIKPDSRNMIFNIEIVLKHDGQVINKLKGSKIFNYEFLCDGC</sequence>
<comment type="caution">
    <text evidence="2">The sequence shown here is derived from an EMBL/GenBank/DDBJ whole genome shotgun (WGS) entry which is preliminary data.</text>
</comment>
<feature type="transmembrane region" description="Helical" evidence="1">
    <location>
        <begin position="12"/>
        <end position="35"/>
    </location>
</feature>
<dbReference type="EMBL" id="JAGGKS010000012">
    <property type="protein sequence ID" value="MBP1927327.1"/>
    <property type="molecule type" value="Genomic_DNA"/>
</dbReference>
<evidence type="ECO:0000313" key="2">
    <source>
        <dbReference type="EMBL" id="MBP1927327.1"/>
    </source>
</evidence>